<proteinExistence type="predicted"/>
<name>A0ABV4AFJ3_9GAMM</name>
<evidence type="ECO:0000313" key="2">
    <source>
        <dbReference type="EMBL" id="MEY1661611.1"/>
    </source>
</evidence>
<keyword evidence="2" id="KW-0378">Hydrolase</keyword>
<organism evidence="2 3">
    <name type="scientific">Isoalcanivorax beigongshangi</name>
    <dbReference type="NCBI Taxonomy" id="3238810"/>
    <lineage>
        <taxon>Bacteria</taxon>
        <taxon>Pseudomonadati</taxon>
        <taxon>Pseudomonadota</taxon>
        <taxon>Gammaproteobacteria</taxon>
        <taxon>Oceanospirillales</taxon>
        <taxon>Alcanivoracaceae</taxon>
        <taxon>Isoalcanivorax</taxon>
    </lineage>
</organism>
<dbReference type="Gene3D" id="3.40.50.1820">
    <property type="entry name" value="alpha/beta hydrolase"/>
    <property type="match status" value="1"/>
</dbReference>
<evidence type="ECO:0000313" key="3">
    <source>
        <dbReference type="Proteomes" id="UP001562065"/>
    </source>
</evidence>
<reference evidence="2 3" key="1">
    <citation type="submission" date="2024-07" db="EMBL/GenBank/DDBJ databases">
        <authorList>
            <person name="Ren Q."/>
        </authorList>
    </citation>
    <scope>NUCLEOTIDE SEQUENCE [LARGE SCALE GENOMIC DNA]</scope>
    <source>
        <strain evidence="2 3">REN37</strain>
    </source>
</reference>
<dbReference type="SUPFAM" id="SSF53474">
    <property type="entry name" value="alpha/beta-Hydrolases"/>
    <property type="match status" value="1"/>
</dbReference>
<sequence>MTPSEFVTSGAVNLAVYRWQNDDAERPVVVLIHGYPDNASIWEPLATQLAEDFTVIAYDTRGAGLSSAPSGIESYAAPHLVSDLAAVIYAVSPQQPVHLVAYDWGALPAWEAVARADFDGRIASLTTAAPSADQLGQWFRGRLTSRSPVRFLQGLRQVAASSYMLLFQLPKLPEMTWRLGLGRHWPRFVNLVEGTEAPAHPNQTADGIQGLNLYRANLRRLLRPHVQPVPTAVPVQLLLLQRDRFLPIHLFENLEQSASNLRRTQIDAGHWAMLSHTRQLANAITPFVTSIEDT</sequence>
<gene>
    <name evidence="2" type="ORF">AB5I84_05545</name>
</gene>
<dbReference type="GO" id="GO:0016787">
    <property type="term" value="F:hydrolase activity"/>
    <property type="evidence" value="ECO:0007669"/>
    <property type="project" value="UniProtKB-KW"/>
</dbReference>
<keyword evidence="3" id="KW-1185">Reference proteome</keyword>
<accession>A0ABV4AFJ3</accession>
<evidence type="ECO:0000259" key="1">
    <source>
        <dbReference type="Pfam" id="PF00561"/>
    </source>
</evidence>
<dbReference type="InterPro" id="IPR000073">
    <property type="entry name" value="AB_hydrolase_1"/>
</dbReference>
<dbReference type="EMBL" id="JBGCUO010000001">
    <property type="protein sequence ID" value="MEY1661611.1"/>
    <property type="molecule type" value="Genomic_DNA"/>
</dbReference>
<dbReference type="PANTHER" id="PTHR43329">
    <property type="entry name" value="EPOXIDE HYDROLASE"/>
    <property type="match status" value="1"/>
</dbReference>
<dbReference type="Proteomes" id="UP001562065">
    <property type="component" value="Unassembled WGS sequence"/>
</dbReference>
<dbReference type="RefSeq" id="WP_369454862.1">
    <property type="nucleotide sequence ID" value="NZ_JBGCUO010000001.1"/>
</dbReference>
<comment type="caution">
    <text evidence="2">The sequence shown here is derived from an EMBL/GenBank/DDBJ whole genome shotgun (WGS) entry which is preliminary data.</text>
</comment>
<feature type="domain" description="AB hydrolase-1" evidence="1">
    <location>
        <begin position="27"/>
        <end position="276"/>
    </location>
</feature>
<dbReference type="Pfam" id="PF00561">
    <property type="entry name" value="Abhydrolase_1"/>
    <property type="match status" value="1"/>
</dbReference>
<protein>
    <submittedName>
        <fullName evidence="2">Alpha/beta fold hydrolase</fullName>
    </submittedName>
</protein>
<dbReference type="InterPro" id="IPR029058">
    <property type="entry name" value="AB_hydrolase_fold"/>
</dbReference>